<evidence type="ECO:0000256" key="1">
    <source>
        <dbReference type="SAM" id="Phobius"/>
    </source>
</evidence>
<dbReference type="InterPro" id="IPR038396">
    <property type="entry name" value="SpoIIAA-like_sf"/>
</dbReference>
<organism evidence="2 3">
    <name type="scientific">Viridibacterium curvum</name>
    <dbReference type="NCBI Taxonomy" id="1101404"/>
    <lineage>
        <taxon>Bacteria</taxon>
        <taxon>Pseudomonadati</taxon>
        <taxon>Pseudomonadota</taxon>
        <taxon>Betaproteobacteria</taxon>
        <taxon>Rhodocyclales</taxon>
        <taxon>Rhodocyclaceae</taxon>
        <taxon>Viridibacterium</taxon>
    </lineage>
</organism>
<dbReference type="Proteomes" id="UP001500547">
    <property type="component" value="Unassembled WGS sequence"/>
</dbReference>
<feature type="transmembrane region" description="Helical" evidence="1">
    <location>
        <begin position="75"/>
        <end position="95"/>
    </location>
</feature>
<keyword evidence="1" id="KW-0472">Membrane</keyword>
<dbReference type="RefSeq" id="WP_345534009.1">
    <property type="nucleotide sequence ID" value="NZ_BAABLD010000015.1"/>
</dbReference>
<evidence type="ECO:0000313" key="3">
    <source>
        <dbReference type="Proteomes" id="UP001500547"/>
    </source>
</evidence>
<dbReference type="Gene3D" id="3.40.50.10600">
    <property type="entry name" value="SpoIIaa-like domains"/>
    <property type="match status" value="1"/>
</dbReference>
<keyword evidence="3" id="KW-1185">Reference proteome</keyword>
<evidence type="ECO:0000313" key="2">
    <source>
        <dbReference type="EMBL" id="GAA5169481.1"/>
    </source>
</evidence>
<evidence type="ECO:0008006" key="4">
    <source>
        <dbReference type="Google" id="ProtNLM"/>
    </source>
</evidence>
<accession>A0ABP9QYS7</accession>
<dbReference type="InterPro" id="IPR036513">
    <property type="entry name" value="STAS_dom_sf"/>
</dbReference>
<keyword evidence="1" id="KW-1133">Transmembrane helix</keyword>
<dbReference type="Pfam" id="PF11964">
    <property type="entry name" value="SpoIIAA-like"/>
    <property type="match status" value="1"/>
</dbReference>
<comment type="caution">
    <text evidence="2">The sequence shown here is derived from an EMBL/GenBank/DDBJ whole genome shotgun (WGS) entry which is preliminary data.</text>
</comment>
<reference evidence="3" key="1">
    <citation type="journal article" date="2019" name="Int. J. Syst. Evol. Microbiol.">
        <title>The Global Catalogue of Microorganisms (GCM) 10K type strain sequencing project: providing services to taxonomists for standard genome sequencing and annotation.</title>
        <authorList>
            <consortium name="The Broad Institute Genomics Platform"/>
            <consortium name="The Broad Institute Genome Sequencing Center for Infectious Disease"/>
            <person name="Wu L."/>
            <person name="Ma J."/>
        </authorList>
    </citation>
    <scope>NUCLEOTIDE SEQUENCE [LARGE SCALE GENOMIC DNA]</scope>
    <source>
        <strain evidence="3">JCM 18715</strain>
    </source>
</reference>
<proteinExistence type="predicted"/>
<keyword evidence="1" id="KW-0812">Transmembrane</keyword>
<dbReference type="InterPro" id="IPR021866">
    <property type="entry name" value="SpoIIAA-like"/>
</dbReference>
<gene>
    <name evidence="2" type="ORF">GCM10025770_30960</name>
</gene>
<protein>
    <recommendedName>
        <fullName evidence="4">STAS/SEC14 domain-containing protein</fullName>
    </recommendedName>
</protein>
<dbReference type="EMBL" id="BAABLD010000015">
    <property type="protein sequence ID" value="GAA5169481.1"/>
    <property type="molecule type" value="Genomic_DNA"/>
</dbReference>
<name>A0ABP9QYS7_9RHOO</name>
<sequence length="122" mass="13898">MITTEVFADRLELHAFGRLSLAECKEFEELSNYRLHFNGPLDLLLDLRELESCSLDALVEQIRYGRMHSRDFSRIAVVSGSGLVAWAALLSQVFVEAEIQVFDEIEMAQEWLGEPGKLELSH</sequence>
<dbReference type="SUPFAM" id="SSF52091">
    <property type="entry name" value="SpoIIaa-like"/>
    <property type="match status" value="1"/>
</dbReference>